<gene>
    <name evidence="3" type="ORF">G3570_01015</name>
</gene>
<protein>
    <submittedName>
        <fullName evidence="3">S9 family peptidase</fullName>
    </submittedName>
</protein>
<dbReference type="Gene3D" id="3.40.50.1820">
    <property type="entry name" value="alpha/beta hydrolase"/>
    <property type="match status" value="1"/>
</dbReference>
<keyword evidence="4" id="KW-1185">Reference proteome</keyword>
<dbReference type="InterPro" id="IPR001375">
    <property type="entry name" value="Peptidase_S9_cat"/>
</dbReference>
<proteinExistence type="predicted"/>
<evidence type="ECO:0000313" key="3">
    <source>
        <dbReference type="EMBL" id="NGP75196.1"/>
    </source>
</evidence>
<evidence type="ECO:0000259" key="2">
    <source>
        <dbReference type="Pfam" id="PF00930"/>
    </source>
</evidence>
<dbReference type="InterPro" id="IPR050278">
    <property type="entry name" value="Serine_Prot_S9B/DPPIV"/>
</dbReference>
<dbReference type="InterPro" id="IPR002469">
    <property type="entry name" value="Peptidase_S9B_N"/>
</dbReference>
<evidence type="ECO:0000259" key="1">
    <source>
        <dbReference type="Pfam" id="PF00326"/>
    </source>
</evidence>
<name>A0A6M1SSQ2_9BACT</name>
<comment type="caution">
    <text evidence="3">The sequence shown here is derived from an EMBL/GenBank/DDBJ whole genome shotgun (WGS) entry which is preliminary data.</text>
</comment>
<dbReference type="Pfam" id="PF00930">
    <property type="entry name" value="DPPIV_N"/>
    <property type="match status" value="1"/>
</dbReference>
<dbReference type="GO" id="GO:0008239">
    <property type="term" value="F:dipeptidyl-peptidase activity"/>
    <property type="evidence" value="ECO:0007669"/>
    <property type="project" value="TreeGrafter"/>
</dbReference>
<feature type="domain" description="Dipeptidylpeptidase IV N-terminal" evidence="2">
    <location>
        <begin position="105"/>
        <end position="397"/>
    </location>
</feature>
<feature type="domain" description="Peptidase S9 prolyl oligopeptidase catalytic" evidence="1">
    <location>
        <begin position="491"/>
        <end position="691"/>
    </location>
</feature>
<evidence type="ECO:0000313" key="4">
    <source>
        <dbReference type="Proteomes" id="UP000473278"/>
    </source>
</evidence>
<dbReference type="SUPFAM" id="SSF82171">
    <property type="entry name" value="DPP6 N-terminal domain-like"/>
    <property type="match status" value="1"/>
</dbReference>
<dbReference type="InterPro" id="IPR029058">
    <property type="entry name" value="AB_hydrolase_fold"/>
</dbReference>
<dbReference type="Gene3D" id="2.140.10.30">
    <property type="entry name" value="Dipeptidylpeptidase IV, N-terminal domain"/>
    <property type="match status" value="1"/>
</dbReference>
<dbReference type="SUPFAM" id="SSF53474">
    <property type="entry name" value="alpha/beta-Hydrolases"/>
    <property type="match status" value="1"/>
</dbReference>
<accession>A0A6M1SSQ2</accession>
<dbReference type="PANTHER" id="PTHR11731:SF193">
    <property type="entry name" value="DIPEPTIDYL PEPTIDASE 9"/>
    <property type="match status" value="1"/>
</dbReference>
<dbReference type="GO" id="GO:0008236">
    <property type="term" value="F:serine-type peptidase activity"/>
    <property type="evidence" value="ECO:0007669"/>
    <property type="project" value="InterPro"/>
</dbReference>
<dbReference type="AlphaFoldDB" id="A0A6M1SSQ2"/>
<sequence>MRSWLFSILFLFIPFSLFGQGGLDTLSLKSIFYEPLLAGNRPDFVRFSPDLKHVYYQANDSAMTDEELFRVNLKGKGMEEAPDSFDRGYSVSPNGKHLVYTDESDIWLADLNFENKRKLVKTDKREYNPSWSPNSERIAYVQDGNIWIIDIENAMLTQVTDKKEEDPGYTIIDWAGNDKLVLFQWDRSDYEEYYFPEYAGEFVQTGASRRGIARQVVSVAYLDSGKVSMMYEGKDYLSTSISANGRYLAVDRVDAPMKHREINVFDLLEPKSTKVFEDSTDGWIYGTEMEFAPAGDLLMFQSEKDGWNHIYTVKPDGSEMKQHTTGEYDIPWVEWIGGHKMVFASSEVDPGERHLYTLDLNNNRKRKLTSETGYRQSFDLSRDNGYVVYEYTYFNEPFELYLLDLKNPDSEVRLTQTIPQRFNQVNWQKEDYIRFTGRDGETQLSMSVLEPLDKQPGKDYPVVTFVHGAGSLQNVYKGWSNSYYREYMFHQFLTEKGYYVIEVDYRHSTGYGREFREDVTDWMGKYETQDIVDGINYLAANYPQADTSRVGIYGGSYGGFMALYATSVARDYFDAAAALRAVTNWENYYHTNPWYTLPRLGTPEADSANYARSSPITYVDELEQPVLILHGLIDNNVGFQDAAQYIDELIQAGDKEFEMMMYPTERHSFRDPDAWYDEYSRIYEFFNEHLKP</sequence>
<reference evidence="3 4" key="1">
    <citation type="submission" date="2020-02" db="EMBL/GenBank/DDBJ databases">
        <title>Balneolaceae bacterium YR4-1, complete genome.</title>
        <authorList>
            <person name="Li Y."/>
            <person name="Wu S."/>
        </authorList>
    </citation>
    <scope>NUCLEOTIDE SEQUENCE [LARGE SCALE GENOMIC DNA]</scope>
    <source>
        <strain evidence="3 4">YR4-1</strain>
    </source>
</reference>
<dbReference type="Proteomes" id="UP000473278">
    <property type="component" value="Unassembled WGS sequence"/>
</dbReference>
<organism evidence="3 4">
    <name type="scientific">Halalkalibaculum roseum</name>
    <dbReference type="NCBI Taxonomy" id="2709311"/>
    <lineage>
        <taxon>Bacteria</taxon>
        <taxon>Pseudomonadati</taxon>
        <taxon>Balneolota</taxon>
        <taxon>Balneolia</taxon>
        <taxon>Balneolales</taxon>
        <taxon>Balneolaceae</taxon>
        <taxon>Halalkalibaculum</taxon>
    </lineage>
</organism>
<dbReference type="Pfam" id="PF00326">
    <property type="entry name" value="Peptidase_S9"/>
    <property type="match status" value="1"/>
</dbReference>
<dbReference type="PANTHER" id="PTHR11731">
    <property type="entry name" value="PROTEASE FAMILY S9B,C DIPEPTIDYL-PEPTIDASE IV-RELATED"/>
    <property type="match status" value="1"/>
</dbReference>
<dbReference type="GO" id="GO:0006508">
    <property type="term" value="P:proteolysis"/>
    <property type="evidence" value="ECO:0007669"/>
    <property type="project" value="InterPro"/>
</dbReference>
<dbReference type="EMBL" id="JAALLT010000001">
    <property type="protein sequence ID" value="NGP75196.1"/>
    <property type="molecule type" value="Genomic_DNA"/>
</dbReference>